<gene>
    <name evidence="1" type="ORF">RIF29_09339</name>
</gene>
<dbReference type="EMBL" id="JAYWIO010000002">
    <property type="protein sequence ID" value="KAK7281388.1"/>
    <property type="molecule type" value="Genomic_DNA"/>
</dbReference>
<name>A0AAN9FZH4_CROPI</name>
<comment type="caution">
    <text evidence="1">The sequence shown here is derived from an EMBL/GenBank/DDBJ whole genome shotgun (WGS) entry which is preliminary data.</text>
</comment>
<accession>A0AAN9FZH4</accession>
<protein>
    <submittedName>
        <fullName evidence="1">Uncharacterized protein</fullName>
    </submittedName>
</protein>
<organism evidence="1 2">
    <name type="scientific">Crotalaria pallida</name>
    <name type="common">Smooth rattlebox</name>
    <name type="synonym">Crotalaria striata</name>
    <dbReference type="NCBI Taxonomy" id="3830"/>
    <lineage>
        <taxon>Eukaryota</taxon>
        <taxon>Viridiplantae</taxon>
        <taxon>Streptophyta</taxon>
        <taxon>Embryophyta</taxon>
        <taxon>Tracheophyta</taxon>
        <taxon>Spermatophyta</taxon>
        <taxon>Magnoliopsida</taxon>
        <taxon>eudicotyledons</taxon>
        <taxon>Gunneridae</taxon>
        <taxon>Pentapetalae</taxon>
        <taxon>rosids</taxon>
        <taxon>fabids</taxon>
        <taxon>Fabales</taxon>
        <taxon>Fabaceae</taxon>
        <taxon>Papilionoideae</taxon>
        <taxon>50 kb inversion clade</taxon>
        <taxon>genistoids sensu lato</taxon>
        <taxon>core genistoids</taxon>
        <taxon>Crotalarieae</taxon>
        <taxon>Crotalaria</taxon>
    </lineage>
</organism>
<dbReference type="AlphaFoldDB" id="A0AAN9FZH4"/>
<evidence type="ECO:0000313" key="2">
    <source>
        <dbReference type="Proteomes" id="UP001372338"/>
    </source>
</evidence>
<dbReference type="Proteomes" id="UP001372338">
    <property type="component" value="Unassembled WGS sequence"/>
</dbReference>
<keyword evidence="2" id="KW-1185">Reference proteome</keyword>
<evidence type="ECO:0000313" key="1">
    <source>
        <dbReference type="EMBL" id="KAK7281388.1"/>
    </source>
</evidence>
<reference evidence="1 2" key="1">
    <citation type="submission" date="2024-01" db="EMBL/GenBank/DDBJ databases">
        <title>The genomes of 5 underutilized Papilionoideae crops provide insights into root nodulation and disease resistanc.</title>
        <authorList>
            <person name="Yuan L."/>
        </authorList>
    </citation>
    <scope>NUCLEOTIDE SEQUENCE [LARGE SCALE GENOMIC DNA]</scope>
    <source>
        <strain evidence="1">ZHUSHIDOU_FW_LH</strain>
        <tissue evidence="1">Leaf</tissue>
    </source>
</reference>
<sequence>MINRKSVILGCILNICNNLKLKGVYNLIYVNCCTFNEQSCNLHLIMANLALIFHFSLNQQRNIFLNTCIM</sequence>
<proteinExistence type="predicted"/>